<dbReference type="AlphaFoldDB" id="A0A168AUR0"/>
<dbReference type="EMBL" id="AZGY01000011">
    <property type="protein sequence ID" value="KZZ94381.1"/>
    <property type="molecule type" value="Genomic_DNA"/>
</dbReference>
<name>A0A168AUR0_9HYPO</name>
<accession>A0A168AUR0</accession>
<dbReference type="Proteomes" id="UP000078544">
    <property type="component" value="Unassembled WGS sequence"/>
</dbReference>
<feature type="chain" id="PRO_5007895434" evidence="1">
    <location>
        <begin position="18"/>
        <end position="109"/>
    </location>
</feature>
<sequence>MRLSIFSAAALPLAVQALSAPALDNHDAHGIYSTSGSVRRDGAAAAPAGAAAVAGAVPVIRAKAQRRATTSTNAPEATSVKSDWLQLNGAWGKRDEEVAKKPRTKGECS</sequence>
<feature type="signal peptide" evidence="1">
    <location>
        <begin position="1"/>
        <end position="17"/>
    </location>
</feature>
<evidence type="ECO:0000313" key="3">
    <source>
        <dbReference type="Proteomes" id="UP000078544"/>
    </source>
</evidence>
<reference evidence="2 3" key="1">
    <citation type="journal article" date="2016" name="Genome Biol. Evol.">
        <title>Divergent and convergent evolution of fungal pathogenicity.</title>
        <authorList>
            <person name="Shang Y."/>
            <person name="Xiao G."/>
            <person name="Zheng P."/>
            <person name="Cen K."/>
            <person name="Zhan S."/>
            <person name="Wang C."/>
        </authorList>
    </citation>
    <scope>NUCLEOTIDE SEQUENCE [LARGE SCALE GENOMIC DNA]</scope>
    <source>
        <strain evidence="2 3">RCEF 2490</strain>
    </source>
</reference>
<keyword evidence="3" id="KW-1185">Reference proteome</keyword>
<organism evidence="2 3">
    <name type="scientific">Moelleriella libera RCEF 2490</name>
    <dbReference type="NCBI Taxonomy" id="1081109"/>
    <lineage>
        <taxon>Eukaryota</taxon>
        <taxon>Fungi</taxon>
        <taxon>Dikarya</taxon>
        <taxon>Ascomycota</taxon>
        <taxon>Pezizomycotina</taxon>
        <taxon>Sordariomycetes</taxon>
        <taxon>Hypocreomycetidae</taxon>
        <taxon>Hypocreales</taxon>
        <taxon>Clavicipitaceae</taxon>
        <taxon>Moelleriella</taxon>
    </lineage>
</organism>
<keyword evidence="1" id="KW-0732">Signal</keyword>
<gene>
    <name evidence="2" type="ORF">AAL_05348</name>
</gene>
<comment type="caution">
    <text evidence="2">The sequence shown here is derived from an EMBL/GenBank/DDBJ whole genome shotgun (WGS) entry which is preliminary data.</text>
</comment>
<protein>
    <submittedName>
        <fullName evidence="2">Uncharacterized protein</fullName>
    </submittedName>
</protein>
<evidence type="ECO:0000313" key="2">
    <source>
        <dbReference type="EMBL" id="KZZ94381.1"/>
    </source>
</evidence>
<evidence type="ECO:0000256" key="1">
    <source>
        <dbReference type="SAM" id="SignalP"/>
    </source>
</evidence>
<proteinExistence type="predicted"/>